<comment type="caution">
    <text evidence="3">The sequence shown here is derived from an EMBL/GenBank/DDBJ whole genome shotgun (WGS) entry which is preliminary data.</text>
</comment>
<dbReference type="SUPFAM" id="SSF51306">
    <property type="entry name" value="LexA/Signal peptidase"/>
    <property type="match status" value="1"/>
</dbReference>
<gene>
    <name evidence="3" type="ORF">N798_09020</name>
</gene>
<dbReference type="Gene3D" id="2.10.109.10">
    <property type="entry name" value="Umud Fragment, subunit A"/>
    <property type="match status" value="1"/>
</dbReference>
<dbReference type="CDD" id="cd06462">
    <property type="entry name" value="Peptidase_S24_S26"/>
    <property type="match status" value="1"/>
</dbReference>
<feature type="region of interest" description="Disordered" evidence="1">
    <location>
        <begin position="68"/>
        <end position="88"/>
    </location>
</feature>
<evidence type="ECO:0000259" key="2">
    <source>
        <dbReference type="Pfam" id="PF10502"/>
    </source>
</evidence>
<accession>A0ABR4XDP9</accession>
<dbReference type="InterPro" id="IPR036286">
    <property type="entry name" value="LexA/Signal_pep-like_sf"/>
</dbReference>
<name>A0ABR4XDP9_9MICO</name>
<feature type="domain" description="Peptidase S26" evidence="2">
    <location>
        <begin position="22"/>
        <end position="80"/>
    </location>
</feature>
<sequence length="131" mass="14733">MPRVQCHNRRVSRPRLPRPRLVRVSGRSMEPTLHEGDVLLALWGARVEAGDVAVVRLPNDSWGRPRPLSVKRVTGTDPGDPTRWWLDSDNPREGVTSFDVGSIAEEDVVAVVRARLRPRPRRVGGRHTPAR</sequence>
<dbReference type="InterPro" id="IPR019533">
    <property type="entry name" value="Peptidase_S26"/>
</dbReference>
<keyword evidence="4" id="KW-1185">Reference proteome</keyword>
<dbReference type="EMBL" id="AVPI01000021">
    <property type="protein sequence ID" value="KGN31406.1"/>
    <property type="molecule type" value="Genomic_DNA"/>
</dbReference>
<organism evidence="3 4">
    <name type="scientific">Knoellia flava TL1</name>
    <dbReference type="NCBI Taxonomy" id="1385518"/>
    <lineage>
        <taxon>Bacteria</taxon>
        <taxon>Bacillati</taxon>
        <taxon>Actinomycetota</taxon>
        <taxon>Actinomycetes</taxon>
        <taxon>Micrococcales</taxon>
        <taxon>Intrasporangiaceae</taxon>
        <taxon>Knoellia</taxon>
    </lineage>
</organism>
<evidence type="ECO:0000313" key="4">
    <source>
        <dbReference type="Proteomes" id="UP000029990"/>
    </source>
</evidence>
<evidence type="ECO:0000313" key="3">
    <source>
        <dbReference type="EMBL" id="KGN31406.1"/>
    </source>
</evidence>
<dbReference type="Proteomes" id="UP000029990">
    <property type="component" value="Unassembled WGS sequence"/>
</dbReference>
<reference evidence="3 4" key="1">
    <citation type="submission" date="2013-08" db="EMBL/GenBank/DDBJ databases">
        <title>The genome sequence of Knoellia flava.</title>
        <authorList>
            <person name="Zhu W."/>
            <person name="Wang G."/>
        </authorList>
    </citation>
    <scope>NUCLEOTIDE SEQUENCE [LARGE SCALE GENOMIC DNA]</scope>
    <source>
        <strain evidence="3 4">TL1</strain>
    </source>
</reference>
<dbReference type="Pfam" id="PF10502">
    <property type="entry name" value="Peptidase_S26"/>
    <property type="match status" value="1"/>
</dbReference>
<evidence type="ECO:0000256" key="1">
    <source>
        <dbReference type="SAM" id="MobiDB-lite"/>
    </source>
</evidence>
<proteinExistence type="predicted"/>
<protein>
    <submittedName>
        <fullName evidence="3">Signal peptidase</fullName>
    </submittedName>
</protein>